<keyword evidence="1 2" id="KW-0732">Signal</keyword>
<dbReference type="SUPFAM" id="SSF53850">
    <property type="entry name" value="Periplasmic binding protein-like II"/>
    <property type="match status" value="1"/>
</dbReference>
<dbReference type="PANTHER" id="PTHR30570">
    <property type="entry name" value="PERIPLASMIC PHOSPHATE BINDING COMPONENT OF PHOSPHATE ABC TRANSPORTER"/>
    <property type="match status" value="1"/>
</dbReference>
<dbReference type="Proteomes" id="UP001597417">
    <property type="component" value="Unassembled WGS sequence"/>
</dbReference>
<evidence type="ECO:0000259" key="3">
    <source>
        <dbReference type="Pfam" id="PF12849"/>
    </source>
</evidence>
<feature type="domain" description="PBP" evidence="3">
    <location>
        <begin position="95"/>
        <end position="268"/>
    </location>
</feature>
<evidence type="ECO:0000256" key="2">
    <source>
        <dbReference type="SAM" id="SignalP"/>
    </source>
</evidence>
<evidence type="ECO:0000313" key="5">
    <source>
        <dbReference type="Proteomes" id="UP001597417"/>
    </source>
</evidence>
<proteinExistence type="predicted"/>
<dbReference type="EMBL" id="JBHUKR010000006">
    <property type="protein sequence ID" value="MFD2416364.1"/>
    <property type="molecule type" value="Genomic_DNA"/>
</dbReference>
<organism evidence="4 5">
    <name type="scientific">Amycolatopsis pigmentata</name>
    <dbReference type="NCBI Taxonomy" id="450801"/>
    <lineage>
        <taxon>Bacteria</taxon>
        <taxon>Bacillati</taxon>
        <taxon>Actinomycetota</taxon>
        <taxon>Actinomycetes</taxon>
        <taxon>Pseudonocardiales</taxon>
        <taxon>Pseudonocardiaceae</taxon>
        <taxon>Amycolatopsis</taxon>
    </lineage>
</organism>
<dbReference type="Pfam" id="PF12849">
    <property type="entry name" value="PBP_like_2"/>
    <property type="match status" value="1"/>
</dbReference>
<dbReference type="RefSeq" id="WP_378263084.1">
    <property type="nucleotide sequence ID" value="NZ_JBHUKR010000006.1"/>
</dbReference>
<feature type="signal peptide" evidence="2">
    <location>
        <begin position="1"/>
        <end position="28"/>
    </location>
</feature>
<evidence type="ECO:0000256" key="1">
    <source>
        <dbReference type="ARBA" id="ARBA00022729"/>
    </source>
</evidence>
<comment type="caution">
    <text evidence="4">The sequence shown here is derived from an EMBL/GenBank/DDBJ whole genome shotgun (WGS) entry which is preliminary data.</text>
</comment>
<dbReference type="PANTHER" id="PTHR30570:SF1">
    <property type="entry name" value="PHOSPHATE-BINDING PROTEIN PSTS"/>
    <property type="match status" value="1"/>
</dbReference>
<evidence type="ECO:0000313" key="4">
    <source>
        <dbReference type="EMBL" id="MFD2416364.1"/>
    </source>
</evidence>
<dbReference type="Gene3D" id="3.40.190.10">
    <property type="entry name" value="Periplasmic binding protein-like II"/>
    <property type="match status" value="1"/>
</dbReference>
<accession>A0ABW5FMU5</accession>
<dbReference type="InterPro" id="IPR050811">
    <property type="entry name" value="Phosphate_ABC_transporter"/>
</dbReference>
<keyword evidence="5" id="KW-1185">Reference proteome</keyword>
<protein>
    <submittedName>
        <fullName evidence="4">Substrate-binding domain-containing protein</fullName>
    </submittedName>
</protein>
<name>A0ABW5FMU5_9PSEU</name>
<gene>
    <name evidence="4" type="ORF">ACFSXZ_08480</name>
</gene>
<dbReference type="InterPro" id="IPR024370">
    <property type="entry name" value="PBP_domain"/>
</dbReference>
<feature type="chain" id="PRO_5046282796" evidence="2">
    <location>
        <begin position="29"/>
        <end position="362"/>
    </location>
</feature>
<reference evidence="5" key="1">
    <citation type="journal article" date="2019" name="Int. J. Syst. Evol. Microbiol.">
        <title>The Global Catalogue of Microorganisms (GCM) 10K type strain sequencing project: providing services to taxonomists for standard genome sequencing and annotation.</title>
        <authorList>
            <consortium name="The Broad Institute Genomics Platform"/>
            <consortium name="The Broad Institute Genome Sequencing Center for Infectious Disease"/>
            <person name="Wu L."/>
            <person name="Ma J."/>
        </authorList>
    </citation>
    <scope>NUCLEOTIDE SEQUENCE [LARGE SCALE GENOMIC DNA]</scope>
    <source>
        <strain evidence="5">CGMCC 4.7645</strain>
    </source>
</reference>
<sequence length="362" mass="36664">MRTRTARFVGVSAAAAGVCLLATGTANAVPAPDGIPEVVAAAGSDTIYDVTGAIFTAANHDAGNTDPDQFVNVPPVLAAGQTFKVPGDFYDNGTTYDATTNTPPNGSGSGKTALANAAAAGTAAIDVARSSSPRSSSDPATFEYYGFAKDGVSWSASSTGAAAKVSSLTLAQLRGIYSGTITNWNQVGGADAPIKVYLPQAGSGTRAFFTGTVLGFDPLTKPVTVHTFQENEGATIPAADQAAAIAPYSAAQWVAQANGTATDKRGGFFEGDLTGAGTDGVPIVARTGAKWAPNFSDGFLGSRTVYYVLDSRSPSYRAALRYVGFDATGGSPLCSGSLAGTLSDYGFKPLAKNGNGITCTKE</sequence>